<dbReference type="InterPro" id="IPR026590">
    <property type="entry name" value="Ssirtuin_cat_dom"/>
</dbReference>
<keyword evidence="4" id="KW-0862">Zinc</keyword>
<comment type="caution">
    <text evidence="6">The sequence shown here is derived from an EMBL/GenBank/DDBJ whole genome shotgun (WGS) entry which is preliminary data.</text>
</comment>
<dbReference type="InterPro" id="IPR050134">
    <property type="entry name" value="NAD-dep_sirtuin_deacylases"/>
</dbReference>
<dbReference type="GO" id="GO:0070403">
    <property type="term" value="F:NAD+ binding"/>
    <property type="evidence" value="ECO:0007669"/>
    <property type="project" value="InterPro"/>
</dbReference>
<feature type="domain" description="Deacetylase sirtuin-type" evidence="5">
    <location>
        <begin position="7"/>
        <end position="258"/>
    </location>
</feature>
<dbReference type="CDD" id="cd01407">
    <property type="entry name" value="SIR2-fam"/>
    <property type="match status" value="1"/>
</dbReference>
<dbReference type="AlphaFoldDB" id="A0A4R7C987"/>
<organism evidence="6 7">
    <name type="scientific">Enterovirga rhinocerotis</name>
    <dbReference type="NCBI Taxonomy" id="1339210"/>
    <lineage>
        <taxon>Bacteria</taxon>
        <taxon>Pseudomonadati</taxon>
        <taxon>Pseudomonadota</taxon>
        <taxon>Alphaproteobacteria</taxon>
        <taxon>Hyphomicrobiales</taxon>
        <taxon>Methylobacteriaceae</taxon>
        <taxon>Enterovirga</taxon>
    </lineage>
</organism>
<keyword evidence="7" id="KW-1185">Reference proteome</keyword>
<keyword evidence="2" id="KW-0808">Transferase</keyword>
<feature type="binding site" evidence="4">
    <location>
        <position position="138"/>
    </location>
    <ligand>
        <name>Zn(2+)</name>
        <dbReference type="ChEBI" id="CHEBI:29105"/>
    </ligand>
</feature>
<feature type="binding site" evidence="4">
    <location>
        <position position="166"/>
    </location>
    <ligand>
        <name>Zn(2+)</name>
        <dbReference type="ChEBI" id="CHEBI:29105"/>
    </ligand>
</feature>
<dbReference type="Pfam" id="PF02146">
    <property type="entry name" value="SIR2"/>
    <property type="match status" value="1"/>
</dbReference>
<dbReference type="OrthoDB" id="9800582at2"/>
<name>A0A4R7C987_9HYPH</name>
<dbReference type="EC" id="2.3.1.286" evidence="1"/>
<feature type="binding site" evidence="4">
    <location>
        <position position="141"/>
    </location>
    <ligand>
        <name>Zn(2+)</name>
        <dbReference type="ChEBI" id="CHEBI:29105"/>
    </ligand>
</feature>
<evidence type="ECO:0000259" key="5">
    <source>
        <dbReference type="PROSITE" id="PS50305"/>
    </source>
</evidence>
<sequence>MSATIPPPTDPAAASRLAEWVDASRVIVSFTGAGISTESGIPDFRSPGSPWLANRPIDFELFVSSEDARREAWRRKFTMDDLYRGAKPGRGHAALARLVHRGLSPGVITQNIDGLHQDSGLADDEIVELHGNGTYATCLGCGRRHELAAIRAEFEASGRAPRCVACGEPVKSATISFGQAMPEAAMQRAADWTLACDLFIAIGSSLQVYPAAGFPQIAKRNGARLVIVNRDPTALDDVADLVLHGEIGAILGPLAATH</sequence>
<accession>A0A4R7C987</accession>
<keyword evidence="3" id="KW-0520">NAD</keyword>
<dbReference type="PANTHER" id="PTHR11085:SF4">
    <property type="entry name" value="NAD-DEPENDENT PROTEIN DEACYLASE"/>
    <property type="match status" value="1"/>
</dbReference>
<evidence type="ECO:0000256" key="1">
    <source>
        <dbReference type="ARBA" id="ARBA00012928"/>
    </source>
</evidence>
<dbReference type="Gene3D" id="2.20.28.200">
    <property type="match status" value="1"/>
</dbReference>
<dbReference type="GO" id="GO:0046872">
    <property type="term" value="F:metal ion binding"/>
    <property type="evidence" value="ECO:0007669"/>
    <property type="project" value="UniProtKB-KW"/>
</dbReference>
<evidence type="ECO:0000313" key="6">
    <source>
        <dbReference type="EMBL" id="TDR93287.1"/>
    </source>
</evidence>
<dbReference type="Proteomes" id="UP000295122">
    <property type="component" value="Unassembled WGS sequence"/>
</dbReference>
<evidence type="ECO:0000256" key="3">
    <source>
        <dbReference type="ARBA" id="ARBA00023027"/>
    </source>
</evidence>
<reference evidence="6 7" key="1">
    <citation type="submission" date="2019-03" db="EMBL/GenBank/DDBJ databases">
        <title>Genomic Encyclopedia of Type Strains, Phase IV (KMG-IV): sequencing the most valuable type-strain genomes for metagenomic binning, comparative biology and taxonomic classification.</title>
        <authorList>
            <person name="Goeker M."/>
        </authorList>
    </citation>
    <scope>NUCLEOTIDE SEQUENCE [LARGE SCALE GENOMIC DNA]</scope>
    <source>
        <strain evidence="6 7">DSM 25903</strain>
    </source>
</reference>
<keyword evidence="4" id="KW-0479">Metal-binding</keyword>
<dbReference type="PANTHER" id="PTHR11085">
    <property type="entry name" value="NAD-DEPENDENT PROTEIN DEACYLASE SIRTUIN-5, MITOCHONDRIAL-RELATED"/>
    <property type="match status" value="1"/>
</dbReference>
<dbReference type="RefSeq" id="WP_133768302.1">
    <property type="nucleotide sequence ID" value="NZ_SNZR01000011.1"/>
</dbReference>
<proteinExistence type="predicted"/>
<evidence type="ECO:0000313" key="7">
    <source>
        <dbReference type="Proteomes" id="UP000295122"/>
    </source>
</evidence>
<dbReference type="InterPro" id="IPR029035">
    <property type="entry name" value="DHS-like_NAD/FAD-binding_dom"/>
</dbReference>
<evidence type="ECO:0000256" key="4">
    <source>
        <dbReference type="PROSITE-ProRule" id="PRU00236"/>
    </source>
</evidence>
<dbReference type="InterPro" id="IPR003000">
    <property type="entry name" value="Sirtuin"/>
</dbReference>
<dbReference type="EMBL" id="SNZR01000011">
    <property type="protein sequence ID" value="TDR93287.1"/>
    <property type="molecule type" value="Genomic_DNA"/>
</dbReference>
<dbReference type="SUPFAM" id="SSF52467">
    <property type="entry name" value="DHS-like NAD/FAD-binding domain"/>
    <property type="match status" value="1"/>
</dbReference>
<feature type="active site" description="Proton acceptor" evidence="4">
    <location>
        <position position="130"/>
    </location>
</feature>
<dbReference type="GO" id="GO:0017136">
    <property type="term" value="F:histone deacetylase activity, NAD-dependent"/>
    <property type="evidence" value="ECO:0007669"/>
    <property type="project" value="TreeGrafter"/>
</dbReference>
<gene>
    <name evidence="6" type="ORF">EV668_0543</name>
</gene>
<protein>
    <recommendedName>
        <fullName evidence="1">protein acetyllysine N-acetyltransferase</fullName>
        <ecNumber evidence="1">2.3.1.286</ecNumber>
    </recommendedName>
</protein>
<dbReference type="Gene3D" id="3.40.50.1220">
    <property type="entry name" value="TPP-binding domain"/>
    <property type="match status" value="1"/>
</dbReference>
<evidence type="ECO:0000256" key="2">
    <source>
        <dbReference type="ARBA" id="ARBA00022679"/>
    </source>
</evidence>
<feature type="binding site" evidence="4">
    <location>
        <position position="163"/>
    </location>
    <ligand>
        <name>Zn(2+)</name>
        <dbReference type="ChEBI" id="CHEBI:29105"/>
    </ligand>
</feature>
<dbReference type="PROSITE" id="PS50305">
    <property type="entry name" value="SIRTUIN"/>
    <property type="match status" value="1"/>
</dbReference>